<name>A0A3L8Q9M2_CHLGU</name>
<dbReference type="EMBL" id="QUSF01001706">
    <property type="protein sequence ID" value="RLV63919.1"/>
    <property type="molecule type" value="Genomic_DNA"/>
</dbReference>
<feature type="compositionally biased region" description="Gly residues" evidence="5">
    <location>
        <begin position="227"/>
        <end position="239"/>
    </location>
</feature>
<proteinExistence type="predicted"/>
<evidence type="ECO:0000256" key="4">
    <source>
        <dbReference type="ARBA" id="ARBA00023242"/>
    </source>
</evidence>
<dbReference type="GO" id="GO:0005730">
    <property type="term" value="C:nucleolus"/>
    <property type="evidence" value="ECO:0007669"/>
    <property type="project" value="TreeGrafter"/>
</dbReference>
<dbReference type="InterPro" id="IPR012677">
    <property type="entry name" value="Nucleotide-bd_a/b_plait_sf"/>
</dbReference>
<evidence type="ECO:0000256" key="2">
    <source>
        <dbReference type="ARBA" id="ARBA00022737"/>
    </source>
</evidence>
<evidence type="ECO:0000313" key="6">
    <source>
        <dbReference type="EMBL" id="RLV63919.1"/>
    </source>
</evidence>
<evidence type="ECO:0000256" key="5">
    <source>
        <dbReference type="SAM" id="MobiDB-lite"/>
    </source>
</evidence>
<keyword evidence="3" id="KW-0694">RNA-binding</keyword>
<dbReference type="OrthoDB" id="439808at2759"/>
<sequence>MRELRGQGQSLGFAFVEFGEHEEALGALRRLNNNPDLFGPQKRPIVEFALEDRRKLRLREQRIQRGLLKAKAKAAAGPPKPAQGAPDPPQGQPDPPAGSGGPPGRPPAPPGAAPREPLGRVPHAGPGVPGGSRRPPHQGAGTALPPRPQDQETGQGEGSAPAQAPQSPQGLSAAGEAPGARPPGRHLGFSPWKLGTPAAPQSCPPARGFGVPSALCPPDPAAAPGRPQGGRGAVPGAGGEVQEEDFGEQPPHGPGGQVVRELSLPQRPKTPRHPKNPRGCRRSQTSQGGFGVFAAPMCSGGGFGGTQPWVPPGSPQHLGVLPPCLCVFLGFNKNGIFEENLTSWCRPPPRGPQNISRGGPREVWWRPPWGDWGLL</sequence>
<protein>
    <recommendedName>
        <fullName evidence="8">RRM domain-containing protein</fullName>
    </recommendedName>
</protein>
<gene>
    <name evidence="6" type="ORF">DV515_00017782</name>
</gene>
<dbReference type="SUPFAM" id="SSF54928">
    <property type="entry name" value="RNA-binding domain, RBD"/>
    <property type="match status" value="1"/>
</dbReference>
<feature type="compositionally biased region" description="Basic residues" evidence="5">
    <location>
        <begin position="269"/>
        <end position="281"/>
    </location>
</feature>
<feature type="compositionally biased region" description="Pro residues" evidence="5">
    <location>
        <begin position="78"/>
        <end position="96"/>
    </location>
</feature>
<dbReference type="InterPro" id="IPR035979">
    <property type="entry name" value="RBD_domain_sf"/>
</dbReference>
<dbReference type="Gene3D" id="3.30.70.330">
    <property type="match status" value="1"/>
</dbReference>
<keyword evidence="4" id="KW-0539">Nucleus</keyword>
<dbReference type="PANTHER" id="PTHR48039:SF5">
    <property type="entry name" value="RNA-BINDING PROTEIN 28"/>
    <property type="match status" value="1"/>
</dbReference>
<reference evidence="6 7" key="1">
    <citation type="journal article" date="2018" name="Proc. R. Soc. B">
        <title>A non-coding region near Follistatin controls head colour polymorphism in the Gouldian finch.</title>
        <authorList>
            <person name="Toomey M.B."/>
            <person name="Marques C.I."/>
            <person name="Andrade P."/>
            <person name="Araujo P.M."/>
            <person name="Sabatino S."/>
            <person name="Gazda M.A."/>
            <person name="Afonso S."/>
            <person name="Lopes R.J."/>
            <person name="Corbo J.C."/>
            <person name="Carneiro M."/>
        </authorList>
    </citation>
    <scope>NUCLEOTIDE SEQUENCE [LARGE SCALE GENOMIC DNA]</scope>
    <source>
        <strain evidence="6">Red01</strain>
        <tissue evidence="6">Muscle</tissue>
    </source>
</reference>
<dbReference type="PANTHER" id="PTHR48039">
    <property type="entry name" value="RNA-BINDING MOTIF PROTEIN 14B"/>
    <property type="match status" value="1"/>
</dbReference>
<evidence type="ECO:0008006" key="8">
    <source>
        <dbReference type="Google" id="ProtNLM"/>
    </source>
</evidence>
<feature type="region of interest" description="Disordered" evidence="5">
    <location>
        <begin position="67"/>
        <end position="288"/>
    </location>
</feature>
<dbReference type="InterPro" id="IPR051945">
    <property type="entry name" value="RRM_MRD1_RNA_proc_ribogen"/>
</dbReference>
<comment type="caution">
    <text evidence="6">The sequence shown here is derived from an EMBL/GenBank/DDBJ whole genome shotgun (WGS) entry which is preliminary data.</text>
</comment>
<keyword evidence="7" id="KW-1185">Reference proteome</keyword>
<comment type="subcellular location">
    <subcellularLocation>
        <location evidence="1">Nucleus</location>
    </subcellularLocation>
</comment>
<keyword evidence="2" id="KW-0677">Repeat</keyword>
<dbReference type="AlphaFoldDB" id="A0A3L8Q9M2"/>
<evidence type="ECO:0000256" key="1">
    <source>
        <dbReference type="ARBA" id="ARBA00004123"/>
    </source>
</evidence>
<feature type="compositionally biased region" description="Pro residues" evidence="5">
    <location>
        <begin position="103"/>
        <end position="112"/>
    </location>
</feature>
<evidence type="ECO:0000313" key="7">
    <source>
        <dbReference type="Proteomes" id="UP000276834"/>
    </source>
</evidence>
<organism evidence="6 7">
    <name type="scientific">Chloebia gouldiae</name>
    <name type="common">Gouldian finch</name>
    <name type="synonym">Erythrura gouldiae</name>
    <dbReference type="NCBI Taxonomy" id="44316"/>
    <lineage>
        <taxon>Eukaryota</taxon>
        <taxon>Metazoa</taxon>
        <taxon>Chordata</taxon>
        <taxon>Craniata</taxon>
        <taxon>Vertebrata</taxon>
        <taxon>Euteleostomi</taxon>
        <taxon>Archelosauria</taxon>
        <taxon>Archosauria</taxon>
        <taxon>Dinosauria</taxon>
        <taxon>Saurischia</taxon>
        <taxon>Theropoda</taxon>
        <taxon>Coelurosauria</taxon>
        <taxon>Aves</taxon>
        <taxon>Neognathae</taxon>
        <taxon>Neoaves</taxon>
        <taxon>Telluraves</taxon>
        <taxon>Australaves</taxon>
        <taxon>Passeriformes</taxon>
        <taxon>Passeroidea</taxon>
        <taxon>Passeridae</taxon>
        <taxon>Chloebia</taxon>
    </lineage>
</organism>
<dbReference type="GO" id="GO:0003729">
    <property type="term" value="F:mRNA binding"/>
    <property type="evidence" value="ECO:0007669"/>
    <property type="project" value="TreeGrafter"/>
</dbReference>
<evidence type="ECO:0000256" key="3">
    <source>
        <dbReference type="ARBA" id="ARBA00022884"/>
    </source>
</evidence>
<dbReference type="Proteomes" id="UP000276834">
    <property type="component" value="Unassembled WGS sequence"/>
</dbReference>
<accession>A0A3L8Q9M2</accession>